<evidence type="ECO:0000313" key="2">
    <source>
        <dbReference type="EMBL" id="MDG0846791.1"/>
    </source>
</evidence>
<keyword evidence="1" id="KW-0812">Transmembrane</keyword>
<reference evidence="2" key="1">
    <citation type="submission" date="2022-05" db="EMBL/GenBank/DDBJ databases">
        <title>Comparative genomics of Staphylococcus equorum isolates.</title>
        <authorList>
            <person name="Luelf R.H."/>
        </authorList>
    </citation>
    <scope>NUCLEOTIDE SEQUENCE</scope>
    <source>
        <strain evidence="2">TMW 2.2497</strain>
    </source>
</reference>
<sequence length="60" mass="7119">MSNENKKLPQEELLKIVWKDLYRLLDDMKRTFNLIFELFITSTIIIVLLIISIIVSILIL</sequence>
<evidence type="ECO:0000313" key="3">
    <source>
        <dbReference type="Proteomes" id="UP001152422"/>
    </source>
</evidence>
<keyword evidence="3" id="KW-1185">Reference proteome</keyword>
<keyword evidence="1" id="KW-0472">Membrane</keyword>
<name>A0A9X4QYT9_9STAP</name>
<keyword evidence="1" id="KW-1133">Transmembrane helix</keyword>
<comment type="caution">
    <text evidence="2">The sequence shown here is derived from an EMBL/GenBank/DDBJ whole genome shotgun (WGS) entry which is preliminary data.</text>
</comment>
<evidence type="ECO:0000256" key="1">
    <source>
        <dbReference type="SAM" id="Phobius"/>
    </source>
</evidence>
<gene>
    <name evidence="2" type="ORF">M4L89_11205</name>
</gene>
<protein>
    <submittedName>
        <fullName evidence="2">Uncharacterized protein</fullName>
    </submittedName>
</protein>
<accession>A0A9X4QYT9</accession>
<proteinExistence type="predicted"/>
<dbReference type="AlphaFoldDB" id="A0A9X4QYT9"/>
<organism evidence="2 3">
    <name type="scientific">Staphylococcus equorum</name>
    <dbReference type="NCBI Taxonomy" id="246432"/>
    <lineage>
        <taxon>Bacteria</taxon>
        <taxon>Bacillati</taxon>
        <taxon>Bacillota</taxon>
        <taxon>Bacilli</taxon>
        <taxon>Bacillales</taxon>
        <taxon>Staphylococcaceae</taxon>
        <taxon>Staphylococcus</taxon>
    </lineage>
</organism>
<feature type="transmembrane region" description="Helical" evidence="1">
    <location>
        <begin position="34"/>
        <end position="59"/>
    </location>
</feature>
<dbReference type="RefSeq" id="WP_040762767.1">
    <property type="nucleotide sequence ID" value="NZ_JAMBPY010000018.1"/>
</dbReference>
<dbReference type="Proteomes" id="UP001152422">
    <property type="component" value="Unassembled WGS sequence"/>
</dbReference>
<dbReference type="EMBL" id="JAMBQA010000005">
    <property type="protein sequence ID" value="MDG0846791.1"/>
    <property type="molecule type" value="Genomic_DNA"/>
</dbReference>